<dbReference type="Pfam" id="PF03180">
    <property type="entry name" value="Lipoprotein_9"/>
    <property type="match status" value="1"/>
</dbReference>
<dbReference type="PROSITE" id="PS51257">
    <property type="entry name" value="PROKAR_LIPOPROTEIN"/>
    <property type="match status" value="1"/>
</dbReference>
<dbReference type="PANTHER" id="PTHR30429:SF3">
    <property type="entry name" value="LIPOPROTEIN"/>
    <property type="match status" value="1"/>
</dbReference>
<accession>A0A1X7CVC7</accession>
<evidence type="ECO:0000256" key="2">
    <source>
        <dbReference type="ARBA" id="ARBA00008973"/>
    </source>
</evidence>
<evidence type="ECO:0000256" key="7">
    <source>
        <dbReference type="SAM" id="SignalP"/>
    </source>
</evidence>
<keyword evidence="3 7" id="KW-0732">Signal</keyword>
<evidence type="ECO:0000313" key="9">
    <source>
        <dbReference type="Proteomes" id="UP000192929"/>
    </source>
</evidence>
<keyword evidence="6" id="KW-0449">Lipoprotein</keyword>
<evidence type="ECO:0000256" key="1">
    <source>
        <dbReference type="ARBA" id="ARBA00004635"/>
    </source>
</evidence>
<evidence type="ECO:0000313" key="8">
    <source>
        <dbReference type="EMBL" id="SMF03898.1"/>
    </source>
</evidence>
<sequence>MIMRTKRLIPVVLATTLGLTLTACGGGSDNSDPAADGKITVGIVGSTPVQDALKQVAADNDITVEYVDFSDYSQPNPALKSGDIDMNWFQHIAYLADYNNNAGDTITPVGSTSIFPLGLYSKSVKSVGDFKQGDEIAVPNDSINLSRALNLLHQQGLVEFTKDTIAPTEQDIDTAKSKVTVRPVSAEQTVLSMDSVAASVVNNDFLDRANIDPKSALAQDDPTADSAKVYDNLFAATEANADNETLKKVASFYYDDKVQDAEKTETKGTAVPTKVDQQELKDLLARYSQDLKEQTK</sequence>
<dbReference type="PANTHER" id="PTHR30429">
    <property type="entry name" value="D-METHIONINE-BINDING LIPOPROTEIN METQ"/>
    <property type="match status" value="1"/>
</dbReference>
<comment type="subcellular location">
    <subcellularLocation>
        <location evidence="1">Membrane</location>
        <topology evidence="1">Lipid-anchor</topology>
    </subcellularLocation>
</comment>
<comment type="similarity">
    <text evidence="2">Belongs to the NlpA lipoprotein family.</text>
</comment>
<evidence type="ECO:0000256" key="3">
    <source>
        <dbReference type="ARBA" id="ARBA00022729"/>
    </source>
</evidence>
<evidence type="ECO:0000256" key="4">
    <source>
        <dbReference type="ARBA" id="ARBA00023136"/>
    </source>
</evidence>
<keyword evidence="5" id="KW-0564">Palmitate</keyword>
<feature type="chain" id="PRO_5039649920" evidence="7">
    <location>
        <begin position="26"/>
        <end position="296"/>
    </location>
</feature>
<protein>
    <submittedName>
        <fullName evidence="8">D-methionine transport system substrate-binding protein</fullName>
    </submittedName>
</protein>
<evidence type="ECO:0000256" key="5">
    <source>
        <dbReference type="ARBA" id="ARBA00023139"/>
    </source>
</evidence>
<keyword evidence="4" id="KW-0472">Membrane</keyword>
<dbReference type="Gene3D" id="3.40.190.10">
    <property type="entry name" value="Periplasmic binding protein-like II"/>
    <property type="match status" value="2"/>
</dbReference>
<name>A0A1X7CVC7_9MICC</name>
<dbReference type="AlphaFoldDB" id="A0A1X7CVC7"/>
<dbReference type="Proteomes" id="UP000192929">
    <property type="component" value="Unassembled WGS sequence"/>
</dbReference>
<dbReference type="GO" id="GO:0016020">
    <property type="term" value="C:membrane"/>
    <property type="evidence" value="ECO:0007669"/>
    <property type="project" value="UniProtKB-SubCell"/>
</dbReference>
<dbReference type="InterPro" id="IPR004872">
    <property type="entry name" value="Lipoprotein_NlpA"/>
</dbReference>
<dbReference type="EMBL" id="FXAC01000006">
    <property type="protein sequence ID" value="SMF03898.1"/>
    <property type="molecule type" value="Genomic_DNA"/>
</dbReference>
<feature type="signal peptide" evidence="7">
    <location>
        <begin position="1"/>
        <end position="25"/>
    </location>
</feature>
<gene>
    <name evidence="8" type="ORF">SAMN06296028_10682</name>
</gene>
<keyword evidence="9" id="KW-1185">Reference proteome</keyword>
<proteinExistence type="inferred from homology"/>
<evidence type="ECO:0000256" key="6">
    <source>
        <dbReference type="ARBA" id="ARBA00023288"/>
    </source>
</evidence>
<reference evidence="9" key="1">
    <citation type="submission" date="2017-04" db="EMBL/GenBank/DDBJ databases">
        <authorList>
            <person name="Varghese N."/>
            <person name="Submissions S."/>
        </authorList>
    </citation>
    <scope>NUCLEOTIDE SEQUENCE [LARGE SCALE GENOMIC DNA]</scope>
    <source>
        <strain evidence="9">NIO-1021</strain>
    </source>
</reference>
<dbReference type="SUPFAM" id="SSF53850">
    <property type="entry name" value="Periplasmic binding protein-like II"/>
    <property type="match status" value="1"/>
</dbReference>
<organism evidence="8 9">
    <name type="scientific">Kocuria marina subsp. indica</name>
    <dbReference type="NCBI Taxonomy" id="1049583"/>
    <lineage>
        <taxon>Bacteria</taxon>
        <taxon>Bacillati</taxon>
        <taxon>Actinomycetota</taxon>
        <taxon>Actinomycetes</taxon>
        <taxon>Micrococcales</taxon>
        <taxon>Micrococcaceae</taxon>
        <taxon>Kocuria</taxon>
    </lineage>
</organism>